<dbReference type="InterPro" id="IPR036180">
    <property type="entry name" value="Gelsolin-like_dom_sf"/>
</dbReference>
<dbReference type="SUPFAM" id="SSF47045">
    <property type="entry name" value="RAP domain-like"/>
    <property type="match status" value="3"/>
</dbReference>
<dbReference type="InterPro" id="IPR036465">
    <property type="entry name" value="vWFA_dom_sf"/>
</dbReference>
<keyword evidence="5" id="KW-0653">Protein transport</keyword>
<dbReference type="InterPro" id="IPR006900">
    <property type="entry name" value="Sec23/24_helical_dom"/>
</dbReference>
<feature type="compositionally biased region" description="Low complexity" evidence="7">
    <location>
        <begin position="29"/>
        <end position="51"/>
    </location>
</feature>
<evidence type="ECO:0000313" key="16">
    <source>
        <dbReference type="Proteomes" id="UP000677054"/>
    </source>
</evidence>
<evidence type="ECO:0000259" key="10">
    <source>
        <dbReference type="Pfam" id="PF04811"/>
    </source>
</evidence>
<dbReference type="GO" id="GO:0050750">
    <property type="term" value="F:low-density lipoprotein particle receptor binding"/>
    <property type="evidence" value="ECO:0007669"/>
    <property type="project" value="InterPro"/>
</dbReference>
<dbReference type="CDD" id="cd01479">
    <property type="entry name" value="Sec24-like"/>
    <property type="match status" value="1"/>
</dbReference>
<dbReference type="InterPro" id="IPR029006">
    <property type="entry name" value="ADF-H/Gelsolin-like_dom_sf"/>
</dbReference>
<evidence type="ECO:0008006" key="17">
    <source>
        <dbReference type="Google" id="ProtNLM"/>
    </source>
</evidence>
<evidence type="ECO:0000256" key="6">
    <source>
        <dbReference type="ARBA" id="ARBA00023329"/>
    </source>
</evidence>
<dbReference type="InterPro" id="IPR006895">
    <property type="entry name" value="Znf_Sec23_Sec24"/>
</dbReference>
<dbReference type="SUPFAM" id="SSF81811">
    <property type="entry name" value="Helical domain of Sec23/24"/>
    <property type="match status" value="1"/>
</dbReference>
<feature type="compositionally biased region" description="Pro residues" evidence="7">
    <location>
        <begin position="110"/>
        <end position="129"/>
    </location>
</feature>
<feature type="compositionally biased region" description="Polar residues" evidence="7">
    <location>
        <begin position="96"/>
        <end position="107"/>
    </location>
</feature>
<dbReference type="Pfam" id="PF00626">
    <property type="entry name" value="Gelsolin"/>
    <property type="match status" value="1"/>
</dbReference>
<evidence type="ECO:0000256" key="7">
    <source>
        <dbReference type="SAM" id="MobiDB-lite"/>
    </source>
</evidence>
<dbReference type="Pfam" id="PF08033">
    <property type="entry name" value="Sec23_BS"/>
    <property type="match status" value="1"/>
</dbReference>
<feature type="domain" description="Gelsolin-like" evidence="8">
    <location>
        <begin position="951"/>
        <end position="1022"/>
    </location>
</feature>
<evidence type="ECO:0000313" key="15">
    <source>
        <dbReference type="EMBL" id="CAD7244748.1"/>
    </source>
</evidence>
<evidence type="ECO:0000259" key="11">
    <source>
        <dbReference type="Pfam" id="PF04815"/>
    </source>
</evidence>
<dbReference type="Pfam" id="PF06401">
    <property type="entry name" value="Alpha-2-MRAP_C"/>
    <property type="match status" value="1"/>
</dbReference>
<evidence type="ECO:0000259" key="12">
    <source>
        <dbReference type="Pfam" id="PF06400"/>
    </source>
</evidence>
<dbReference type="InterPro" id="IPR036744">
    <property type="entry name" value="RAP_sf"/>
</dbReference>
<keyword evidence="4" id="KW-0813">Transport</keyword>
<feature type="region of interest" description="Disordered" evidence="7">
    <location>
        <begin position="1"/>
        <end position="143"/>
    </location>
</feature>
<dbReference type="GO" id="GO:0030127">
    <property type="term" value="C:COPII vesicle coat"/>
    <property type="evidence" value="ECO:0007669"/>
    <property type="project" value="InterPro"/>
</dbReference>
<feature type="domain" description="Sec23/Sec24 beta-sandwich" evidence="14">
    <location>
        <begin position="729"/>
        <end position="812"/>
    </location>
</feature>
<dbReference type="Gene3D" id="1.20.120.730">
    <property type="entry name" value="Sec23/Sec24 helical domain"/>
    <property type="match status" value="1"/>
</dbReference>
<dbReference type="GO" id="GO:0006886">
    <property type="term" value="P:intracellular protein transport"/>
    <property type="evidence" value="ECO:0007669"/>
    <property type="project" value="InterPro"/>
</dbReference>
<evidence type="ECO:0000256" key="4">
    <source>
        <dbReference type="ARBA" id="ARBA00022448"/>
    </source>
</evidence>
<dbReference type="EMBL" id="CAJPEV010000702">
    <property type="protein sequence ID" value="CAG0887748.1"/>
    <property type="molecule type" value="Genomic_DNA"/>
</dbReference>
<dbReference type="Proteomes" id="UP000677054">
    <property type="component" value="Unassembled WGS sequence"/>
</dbReference>
<dbReference type="SUPFAM" id="SSF82754">
    <property type="entry name" value="C-terminal, gelsolin-like domain of Sec23/24"/>
    <property type="match status" value="1"/>
</dbReference>
<dbReference type="InterPro" id="IPR050550">
    <property type="entry name" value="SEC23_SEC24_subfamily"/>
</dbReference>
<protein>
    <recommendedName>
        <fullName evidence="17">Protein transport protein Sec24C</fullName>
    </recommendedName>
</protein>
<dbReference type="InterPro" id="IPR037999">
    <property type="entry name" value="RAP_D3"/>
</dbReference>
<dbReference type="GO" id="GO:0005789">
    <property type="term" value="C:endoplasmic reticulum membrane"/>
    <property type="evidence" value="ECO:0007669"/>
    <property type="project" value="UniProtKB-SubCell"/>
</dbReference>
<evidence type="ECO:0000256" key="3">
    <source>
        <dbReference type="ARBA" id="ARBA00008334"/>
    </source>
</evidence>
<sequence length="1440" mass="160128">MFMNPQVMAQPTMNNPYASGPSQPQYQIGPPQMAPAGMPQMMKQPQGQQYPSHPPRGNMMGGGQGGYPVRQTPPPGAGVSLPGGPQGQGMYGGPPSASNPSFPQQRNPSPMGPMPPMPQNPPQRMPYPPHSGMGFDGGPHGGSNLSQQMAGMTLGSSIPQPGAAIHSQPTSTMGGFASNQVRPQGPPPSMQGKGMPLQPHVNGFMPPQQDQPNQLPPSMGSASMSMQSQPGFMNGPMPQPQYPMQPPLGPSQVGQQYQQPMMGGGGYMGPTPGQMAPGSAPAPAAAPRRLDPDQMPNPIQVMEDDQKTRGGVFVTGQKGQVPPLVTTEFVVQDQGFASPRYIRSSVYHVPVTADMQKQTGIPIALSLSPFAIEGEGERPPPITDMGPMGPVRCNRCKAYMCPFMQFIDGGRRFSCVFCKATTEVPAEYFQHLSHTGERIDKYQRAELCLGAYEFIATKEYCKNNTFPKPPAFIFVLDVSYNNVRSGLVSLFCANIKSLLRDLPKDAGMTEVETSPIRVGFITYDHCVHFYNCKVPMLSSFFYPSKKRAPQMMVVGDVGDMFMPLLDGFLVDPTESAGIIDQLLEQIPAMFKDTRSTETILGPAIQAGMESLKANDCCGKLFVFHSSLPIGEAPGKLKNRDDRKLLGTEKEKTILTPQTQFYNTLGQECVQVGCSVDLFIFNNSYVDLATIGQVARLTGGTVNKYTYFQADIDGQRFQLDLHHAISRPIAFDAVMRVRTSTGVRPVDFFGQFYMSNTTDIELAAIDSDKAVCVEVKHDDKLTDEDTVYVQVAVLYTSCGGQRRLRIVNLACGVATQMADVYRAAELDTIINYLAKSAITKLPELNPRAIREGLVSRCANILACYRRNCASPSSAGQLILPEGLKLLPLYINCLSKSDALSGGSEMMTDDRSWMMQLVLAMDVPSTVGYFYPRLLPLHDLSSSEPEGDAPIKPPKQMRCLIEKLHDNGAYLLENGNYLFLWVGLNVNPEWVLNVFGVQSPAQINIERNVLPVLDNPLSRKVHAIIDLIQSQRPRHMRLTIVRQRDKMEMVFRHFLVEDRGSDASPSYVDFLCHIHKEVPLTCEFRLGWWGPTLLHLNLVIENHKESSCSSRMLGCRVTLILGLLALLLCHVHAENKYSEEANTYYNVDAQKPFRMGKLNLLWNKAKQRLGKGKLKDLMGELQVQDKEELTLKKLKSEGGDKDGMKEAKLRRKLHETMKKYSLVEHFENTTDLGVSPDDATHANVDVHIFKDKKLQRLWHKAAQSEFSESELMKLKEEFLHHEEKQNEYHELIESTGQDANRLDNEIDLDLDGASHDDLIRNKHKDLKEDFQRLQKLAGGGDPGIKEFQDPKVLRLWKLALQASFTPEELESLRVELQHFDNRIVKLHYLEAEVASKDKKLGIGEKPEEVTSRLEENLQKVRRNVDKLHDDLESRIITRHLEL</sequence>
<dbReference type="FunFam" id="3.40.50.410:FF:000020">
    <property type="entry name" value="protein transport protein Sec24D isoform X1"/>
    <property type="match status" value="1"/>
</dbReference>
<dbReference type="Gene3D" id="1.20.81.10">
    <property type="entry name" value="RAP domain"/>
    <property type="match status" value="3"/>
</dbReference>
<feature type="domain" description="Sec23/Sec24 trunk" evidence="10">
    <location>
        <begin position="467"/>
        <end position="722"/>
    </location>
</feature>
<feature type="compositionally biased region" description="Low complexity" evidence="7">
    <location>
        <begin position="273"/>
        <end position="287"/>
    </location>
</feature>
<accession>A0A7R9A1H8</accession>
<evidence type="ECO:0000256" key="2">
    <source>
        <dbReference type="ARBA" id="ARBA00004397"/>
    </source>
</evidence>
<gene>
    <name evidence="15" type="ORF">DSTB1V02_LOCUS4635</name>
</gene>
<evidence type="ECO:0000256" key="1">
    <source>
        <dbReference type="ARBA" id="ARBA00004299"/>
    </source>
</evidence>
<dbReference type="PANTHER" id="PTHR13803:SF4">
    <property type="entry name" value="SECRETORY 24CD, ISOFORM C"/>
    <property type="match status" value="1"/>
</dbReference>
<dbReference type="InterPro" id="IPR006896">
    <property type="entry name" value="Sec23/24_trunk_dom"/>
</dbReference>
<dbReference type="InterPro" id="IPR036174">
    <property type="entry name" value="Znf_Sec23_Sec24_sf"/>
</dbReference>
<feature type="compositionally biased region" description="Polar residues" evidence="7">
    <location>
        <begin position="7"/>
        <end position="26"/>
    </location>
</feature>
<dbReference type="InterPro" id="IPR010483">
    <property type="entry name" value="Alpha_2_MRAP_C"/>
</dbReference>
<dbReference type="SUPFAM" id="SSF82919">
    <property type="entry name" value="Zn-finger domain of Sec23/24"/>
    <property type="match status" value="1"/>
</dbReference>
<dbReference type="GO" id="GO:0090110">
    <property type="term" value="P:COPII-coated vesicle cargo loading"/>
    <property type="evidence" value="ECO:0007669"/>
    <property type="project" value="TreeGrafter"/>
</dbReference>
<dbReference type="Pfam" id="PF06400">
    <property type="entry name" value="Alpha-2-MRAP_N"/>
    <property type="match status" value="1"/>
</dbReference>
<organism evidence="15">
    <name type="scientific">Darwinula stevensoni</name>
    <dbReference type="NCBI Taxonomy" id="69355"/>
    <lineage>
        <taxon>Eukaryota</taxon>
        <taxon>Metazoa</taxon>
        <taxon>Ecdysozoa</taxon>
        <taxon>Arthropoda</taxon>
        <taxon>Crustacea</taxon>
        <taxon>Oligostraca</taxon>
        <taxon>Ostracoda</taxon>
        <taxon>Podocopa</taxon>
        <taxon>Podocopida</taxon>
        <taxon>Darwinulocopina</taxon>
        <taxon>Darwinuloidea</taxon>
        <taxon>Darwinulidae</taxon>
        <taxon>Darwinula</taxon>
    </lineage>
</organism>
<dbReference type="GO" id="GO:0008270">
    <property type="term" value="F:zinc ion binding"/>
    <property type="evidence" value="ECO:0007669"/>
    <property type="project" value="InterPro"/>
</dbReference>
<dbReference type="Pfam" id="PF04811">
    <property type="entry name" value="Sec23_trunk"/>
    <property type="match status" value="1"/>
</dbReference>
<dbReference type="GO" id="GO:0070971">
    <property type="term" value="C:endoplasmic reticulum exit site"/>
    <property type="evidence" value="ECO:0007669"/>
    <property type="project" value="TreeGrafter"/>
</dbReference>
<feature type="region of interest" description="Disordered" evidence="7">
    <location>
        <begin position="206"/>
        <end position="225"/>
    </location>
</feature>
<reference evidence="15" key="1">
    <citation type="submission" date="2020-11" db="EMBL/GenBank/DDBJ databases">
        <authorList>
            <person name="Tran Van P."/>
        </authorList>
    </citation>
    <scope>NUCLEOTIDE SEQUENCE</scope>
</reference>
<feature type="domain" description="Zinc finger Sec23/Sec24-type" evidence="9">
    <location>
        <begin position="390"/>
        <end position="428"/>
    </location>
</feature>
<comment type="similarity">
    <text evidence="3">Belongs to the SEC23/SEC24 family. SEC24 subfamily.</text>
</comment>
<dbReference type="SUPFAM" id="SSF53300">
    <property type="entry name" value="vWA-like"/>
    <property type="match status" value="1"/>
</dbReference>
<dbReference type="CDD" id="cd14806">
    <property type="entry name" value="RAP_D1"/>
    <property type="match status" value="1"/>
</dbReference>
<dbReference type="InterPro" id="IPR036175">
    <property type="entry name" value="Sec23/24_helical_dom_sf"/>
</dbReference>
<dbReference type="GO" id="GO:0008201">
    <property type="term" value="F:heparin binding"/>
    <property type="evidence" value="ECO:0007669"/>
    <property type="project" value="InterPro"/>
</dbReference>
<dbReference type="OrthoDB" id="49016at2759"/>
<evidence type="ECO:0000259" key="8">
    <source>
        <dbReference type="Pfam" id="PF00626"/>
    </source>
</evidence>
<dbReference type="Pfam" id="PF04815">
    <property type="entry name" value="Sec23_helical"/>
    <property type="match status" value="1"/>
</dbReference>
<evidence type="ECO:0000259" key="9">
    <source>
        <dbReference type="Pfam" id="PF04810"/>
    </source>
</evidence>
<dbReference type="Pfam" id="PF04810">
    <property type="entry name" value="zf-Sec23_Sec24"/>
    <property type="match status" value="1"/>
</dbReference>
<evidence type="ECO:0000259" key="14">
    <source>
        <dbReference type="Pfam" id="PF08033"/>
    </source>
</evidence>
<dbReference type="CDD" id="cd14808">
    <property type="entry name" value="RAP_D3"/>
    <property type="match status" value="1"/>
</dbReference>
<feature type="region of interest" description="Disordered" evidence="7">
    <location>
        <begin position="273"/>
        <end position="294"/>
    </location>
</feature>
<keyword evidence="6" id="KW-0968">Cytoplasmic vesicle</keyword>
<dbReference type="Gene3D" id="3.40.20.10">
    <property type="entry name" value="Severin"/>
    <property type="match status" value="1"/>
</dbReference>
<dbReference type="PANTHER" id="PTHR13803">
    <property type="entry name" value="SEC24-RELATED PROTEIN"/>
    <property type="match status" value="1"/>
</dbReference>
<dbReference type="InterPro" id="IPR009066">
    <property type="entry name" value="MG_RAP_rcpt_1"/>
</dbReference>
<proteinExistence type="inferred from homology"/>
<keyword evidence="16" id="KW-1185">Reference proteome</keyword>
<dbReference type="GO" id="GO:0000149">
    <property type="term" value="F:SNARE binding"/>
    <property type="evidence" value="ECO:0007669"/>
    <property type="project" value="TreeGrafter"/>
</dbReference>
<evidence type="ECO:0000256" key="5">
    <source>
        <dbReference type="ARBA" id="ARBA00022927"/>
    </source>
</evidence>
<dbReference type="Gene3D" id="2.30.30.380">
    <property type="entry name" value="Zn-finger domain of Sec23/24"/>
    <property type="match status" value="1"/>
</dbReference>
<dbReference type="EMBL" id="LR900219">
    <property type="protein sequence ID" value="CAD7244748.1"/>
    <property type="molecule type" value="Genomic_DNA"/>
</dbReference>
<dbReference type="Gene3D" id="2.60.40.1670">
    <property type="entry name" value="beta-sandwich domain of Sec23/24"/>
    <property type="match status" value="1"/>
</dbReference>
<dbReference type="InterPro" id="IPR041742">
    <property type="entry name" value="Sec24-like_trunk_dom"/>
</dbReference>
<dbReference type="InterPro" id="IPR012990">
    <property type="entry name" value="Beta-sandwich_Sec23_24"/>
</dbReference>
<feature type="domain" description="Alpha-2-macroglobulin RAP C-terminal" evidence="13">
    <location>
        <begin position="1246"/>
        <end position="1440"/>
    </location>
</feature>
<dbReference type="Gene3D" id="3.40.50.410">
    <property type="entry name" value="von Willebrand factor, type A domain"/>
    <property type="match status" value="1"/>
</dbReference>
<name>A0A7R9A1H8_9CRUS</name>
<dbReference type="SUPFAM" id="SSF81995">
    <property type="entry name" value="beta-sandwich domain of Sec23/24"/>
    <property type="match status" value="1"/>
</dbReference>
<comment type="subcellular location">
    <subcellularLocation>
        <location evidence="1">Cytoplasmic vesicle</location>
        <location evidence="1">COPII-coated vesicle membrane</location>
        <topology evidence="1">Peripheral membrane protein</topology>
        <orientation evidence="1">Cytoplasmic side</orientation>
    </subcellularLocation>
    <subcellularLocation>
        <location evidence="2">Endoplasmic reticulum membrane</location>
        <topology evidence="2">Peripheral membrane protein</topology>
        <orientation evidence="2">Cytoplasmic side</orientation>
    </subcellularLocation>
</comment>
<feature type="domain" description="Alpha-2-macroglobulin receptor-associated protein" evidence="12">
    <location>
        <begin position="1121"/>
        <end position="1229"/>
    </location>
</feature>
<dbReference type="InterPro" id="IPR007123">
    <property type="entry name" value="Gelsolin-like_dom"/>
</dbReference>
<feature type="domain" description="Sec23/Sec24 helical" evidence="11">
    <location>
        <begin position="825"/>
        <end position="924"/>
    </location>
</feature>
<evidence type="ECO:0000259" key="13">
    <source>
        <dbReference type="Pfam" id="PF06401"/>
    </source>
</evidence>